<proteinExistence type="predicted"/>
<comment type="caution">
    <text evidence="1">The sequence shown here is derived from an EMBL/GenBank/DDBJ whole genome shotgun (WGS) entry which is preliminary data.</text>
</comment>
<dbReference type="RefSeq" id="WP_068822782.1">
    <property type="nucleotide sequence ID" value="NZ_LWHJ01000028.1"/>
</dbReference>
<evidence type="ECO:0000313" key="2">
    <source>
        <dbReference type="Proteomes" id="UP000078459"/>
    </source>
</evidence>
<name>A0A179DE63_9SPHI</name>
<sequence length="302" mass="34630">MKKSALYFFCISTLLFSIKTIAKNKIIYDEEPSKSINKNHFLLADDSDFIIRHKLKTHFNPLDLNIYLSGLPTQKFFKLSFFDNISMANYLEALAIYNTRANNFDDAILNFKQAYDLSLSLKNEFQSFALAYNLASLYFIKNDLANADLYSNYANKYIKGLSKPKLTFDQLLFESKIAASQNQIKKAENLILKNALPMSGRLGKKAAYACYLQLGKIYLKAKRFTESKWFFIQALTTSSNINFKQGEIESLILLSKAKAEIKDYDLALQDLQKAKVLIEEGYPIYQEDLDLNLALVNKKLNP</sequence>
<dbReference type="Proteomes" id="UP000078459">
    <property type="component" value="Unassembled WGS sequence"/>
</dbReference>
<dbReference type="SUPFAM" id="SSF48452">
    <property type="entry name" value="TPR-like"/>
    <property type="match status" value="1"/>
</dbReference>
<gene>
    <name evidence="1" type="ORF">A5893_11365</name>
</gene>
<reference evidence="1 2" key="2">
    <citation type="submission" date="2016-06" db="EMBL/GenBank/DDBJ databases">
        <title>Pedobacter psychrophilus sp. nov., isolated from Antarctic fragmentary rock.</title>
        <authorList>
            <person name="Svec P."/>
        </authorList>
    </citation>
    <scope>NUCLEOTIDE SEQUENCE [LARGE SCALE GENOMIC DNA]</scope>
    <source>
        <strain evidence="1 2">CCM 8644</strain>
    </source>
</reference>
<dbReference type="EMBL" id="LWHJ01000028">
    <property type="protein sequence ID" value="OAQ39258.1"/>
    <property type="molecule type" value="Genomic_DNA"/>
</dbReference>
<dbReference type="OrthoDB" id="789253at2"/>
<organism evidence="1 2">
    <name type="scientific">Pedobacter psychrophilus</name>
    <dbReference type="NCBI Taxonomy" id="1826909"/>
    <lineage>
        <taxon>Bacteria</taxon>
        <taxon>Pseudomonadati</taxon>
        <taxon>Bacteroidota</taxon>
        <taxon>Sphingobacteriia</taxon>
        <taxon>Sphingobacteriales</taxon>
        <taxon>Sphingobacteriaceae</taxon>
        <taxon>Pedobacter</taxon>
    </lineage>
</organism>
<accession>A0A179DE63</accession>
<evidence type="ECO:0000313" key="1">
    <source>
        <dbReference type="EMBL" id="OAQ39258.1"/>
    </source>
</evidence>
<dbReference type="AlphaFoldDB" id="A0A179DE63"/>
<protein>
    <recommendedName>
        <fullName evidence="3">MalT-like TPR region domain-containing protein</fullName>
    </recommendedName>
</protein>
<evidence type="ECO:0008006" key="3">
    <source>
        <dbReference type="Google" id="ProtNLM"/>
    </source>
</evidence>
<dbReference type="Gene3D" id="1.25.40.10">
    <property type="entry name" value="Tetratricopeptide repeat domain"/>
    <property type="match status" value="1"/>
</dbReference>
<dbReference type="STRING" id="1826909.A5893_11365"/>
<reference evidence="1 2" key="1">
    <citation type="submission" date="2016-04" db="EMBL/GenBank/DDBJ databases">
        <authorList>
            <person name="Evans L.H."/>
            <person name="Alamgir A."/>
            <person name="Owens N."/>
            <person name="Weber N.D."/>
            <person name="Virtaneva K."/>
            <person name="Barbian K."/>
            <person name="Babar A."/>
            <person name="Rosenke K."/>
        </authorList>
    </citation>
    <scope>NUCLEOTIDE SEQUENCE [LARGE SCALE GENOMIC DNA]</scope>
    <source>
        <strain evidence="1 2">CCM 8644</strain>
    </source>
</reference>
<keyword evidence="2" id="KW-1185">Reference proteome</keyword>
<dbReference type="InterPro" id="IPR011990">
    <property type="entry name" value="TPR-like_helical_dom_sf"/>
</dbReference>